<comment type="caution">
    <text evidence="2">The sequence shown here is derived from an EMBL/GenBank/DDBJ whole genome shotgun (WGS) entry which is preliminary data.</text>
</comment>
<dbReference type="Proteomes" id="UP001430796">
    <property type="component" value="Unassembled WGS sequence"/>
</dbReference>
<dbReference type="RefSeq" id="WP_237054542.1">
    <property type="nucleotide sequence ID" value="NZ_JAKJPO010000004.1"/>
</dbReference>
<organism evidence="2 3">
    <name type="scientific">Marilutibacter chinensis</name>
    <dbReference type="NCBI Taxonomy" id="2912247"/>
    <lineage>
        <taxon>Bacteria</taxon>
        <taxon>Pseudomonadati</taxon>
        <taxon>Pseudomonadota</taxon>
        <taxon>Gammaproteobacteria</taxon>
        <taxon>Lysobacterales</taxon>
        <taxon>Lysobacteraceae</taxon>
        <taxon>Marilutibacter</taxon>
    </lineage>
</organism>
<proteinExistence type="predicted"/>
<feature type="compositionally biased region" description="Low complexity" evidence="1">
    <location>
        <begin position="30"/>
        <end position="41"/>
    </location>
</feature>
<evidence type="ECO:0000313" key="3">
    <source>
        <dbReference type="Proteomes" id="UP001430796"/>
    </source>
</evidence>
<sequence length="69" mass="7365">MATAIPDDQAAPGSPIRVVDEMFDANSESPTTPAPRVRPARNSSSESGLRRDTRAQTTITTTTYAARTT</sequence>
<reference evidence="3" key="2">
    <citation type="submission" date="2022-01" db="EMBL/GenBank/DDBJ databases">
        <title>Lysobacter chinensis sp. nov., a bacterium isolated from cow dung compost.</title>
        <authorList>
            <person name="Zhou L.Y."/>
        </authorList>
    </citation>
    <scope>NUCLEOTIDE SEQUENCE [LARGE SCALE GENOMIC DNA]</scope>
    <source>
        <strain evidence="3">TLK-CK17</strain>
    </source>
</reference>
<name>A0ABS9HTK9_9GAMM</name>
<evidence type="ECO:0000256" key="1">
    <source>
        <dbReference type="SAM" id="MobiDB-lite"/>
    </source>
</evidence>
<feature type="compositionally biased region" description="Low complexity" evidence="1">
    <location>
        <begin position="55"/>
        <end position="69"/>
    </location>
</feature>
<keyword evidence="3" id="KW-1185">Reference proteome</keyword>
<dbReference type="EMBL" id="JAKJPO010000004">
    <property type="protein sequence ID" value="MCF7222008.1"/>
    <property type="molecule type" value="Genomic_DNA"/>
</dbReference>
<protein>
    <submittedName>
        <fullName evidence="2">Uncharacterized protein</fullName>
    </submittedName>
</protein>
<reference evidence="2 3" key="3">
    <citation type="submission" date="2022-01" db="EMBL/GenBank/DDBJ databases">
        <authorList>
            <person name="Zhou L.Y."/>
        </authorList>
    </citation>
    <scope>NUCLEOTIDE SEQUENCE [LARGE SCALE GENOMIC DNA]</scope>
    <source>
        <strain evidence="2 3">TLK-CK17</strain>
    </source>
</reference>
<gene>
    <name evidence="2" type="ORF">L3V18_09460</name>
</gene>
<evidence type="ECO:0000313" key="2">
    <source>
        <dbReference type="EMBL" id="MCF7222008.1"/>
    </source>
</evidence>
<reference evidence="2 3" key="1">
    <citation type="submission" date="2022-01" db="EMBL/GenBank/DDBJ databases">
        <title>Lysobacter chinensis sp. nov., a bacterium isolated from cow dung compost.</title>
        <authorList>
            <person name="Liu Y."/>
        </authorList>
    </citation>
    <scope>NUCLEOTIDE SEQUENCE [LARGE SCALE GENOMIC DNA]</scope>
    <source>
        <strain evidence="2 3">TLK-CK17</strain>
    </source>
</reference>
<feature type="region of interest" description="Disordered" evidence="1">
    <location>
        <begin position="1"/>
        <end position="69"/>
    </location>
</feature>
<accession>A0ABS9HTK9</accession>